<accession>A0A9W6FJZ3</accession>
<dbReference type="GeneID" id="95763681"/>
<dbReference type="InterPro" id="IPR009562">
    <property type="entry name" value="DUF1178"/>
</dbReference>
<organism evidence="2 4">
    <name type="scientific">Xanthobacter flavus</name>
    <dbReference type="NCBI Taxonomy" id="281"/>
    <lineage>
        <taxon>Bacteria</taxon>
        <taxon>Pseudomonadati</taxon>
        <taxon>Pseudomonadota</taxon>
        <taxon>Alphaproteobacteria</taxon>
        <taxon>Hyphomicrobiales</taxon>
        <taxon>Xanthobacteraceae</taxon>
        <taxon>Xanthobacter</taxon>
    </lineage>
</organism>
<comment type="caution">
    <text evidence="2">The sequence shown here is derived from an EMBL/GenBank/DDBJ whole genome shotgun (WGS) entry which is preliminary data.</text>
</comment>
<dbReference type="Proteomes" id="UP001144397">
    <property type="component" value="Unassembled WGS sequence"/>
</dbReference>
<feature type="compositionally biased region" description="Low complexity" evidence="1">
    <location>
        <begin position="76"/>
        <end position="89"/>
    </location>
</feature>
<reference evidence="3 5" key="2">
    <citation type="submission" date="2023-07" db="EMBL/GenBank/DDBJ databases">
        <title>Genomic Encyclopedia of Type Strains, Phase IV (KMG-IV): sequencing the most valuable type-strain genomes for metagenomic binning, comparative biology and taxonomic classification.</title>
        <authorList>
            <person name="Goeker M."/>
        </authorList>
    </citation>
    <scope>NUCLEOTIDE SEQUENCE [LARGE SCALE GENOMIC DNA]</scope>
    <source>
        <strain evidence="3 5">DSM 338</strain>
    </source>
</reference>
<dbReference type="AlphaFoldDB" id="A0A9W6FJZ3"/>
<gene>
    <name evidence="3" type="ORF">GGQ86_003241</name>
    <name evidence="2" type="ORF">XFLAVUS301_28930</name>
</gene>
<feature type="compositionally biased region" description="Basic and acidic residues" evidence="1">
    <location>
        <begin position="54"/>
        <end position="64"/>
    </location>
</feature>
<evidence type="ECO:0008006" key="6">
    <source>
        <dbReference type="Google" id="ProtNLM"/>
    </source>
</evidence>
<dbReference type="EMBL" id="JAVDPY010000005">
    <property type="protein sequence ID" value="MDR6334759.1"/>
    <property type="molecule type" value="Genomic_DNA"/>
</dbReference>
<dbReference type="PIRSF" id="PIRSF032131">
    <property type="entry name" value="UCP032131"/>
    <property type="match status" value="1"/>
</dbReference>
<evidence type="ECO:0000313" key="2">
    <source>
        <dbReference type="EMBL" id="GLI23219.1"/>
    </source>
</evidence>
<reference evidence="2" key="1">
    <citation type="submission" date="2022-12" db="EMBL/GenBank/DDBJ databases">
        <title>Reference genome sequencing for broad-spectrum identification of bacterial and archaeal isolates by mass spectrometry.</title>
        <authorList>
            <person name="Sekiguchi Y."/>
            <person name="Tourlousse D.M."/>
        </authorList>
    </citation>
    <scope>NUCLEOTIDE SEQUENCE</scope>
    <source>
        <strain evidence="2">301</strain>
    </source>
</reference>
<dbReference type="Pfam" id="PF06676">
    <property type="entry name" value="DUF1178"/>
    <property type="match status" value="1"/>
</dbReference>
<sequence>MIRYTLKCDEGHEFESWFPSSASYDTQRARGLVTCPTCNSAKVDKAVMAPSVARTDKGMPDREPVGAPTSMPDGGAAAEAPSSEATPVAMMARPDSELRTLIRQLRDHIVANSDDVGDSFADLARKMHDGEIEHRPIRGEATVEEVKALREDEVEVFPLPVLPEDRN</sequence>
<keyword evidence="5" id="KW-1185">Reference proteome</keyword>
<dbReference type="RefSeq" id="WP_281808098.1">
    <property type="nucleotide sequence ID" value="NZ_BSDO01000004.1"/>
</dbReference>
<name>A0A9W6FJZ3_XANFL</name>
<proteinExistence type="predicted"/>
<dbReference type="EMBL" id="BSDO01000004">
    <property type="protein sequence ID" value="GLI23219.1"/>
    <property type="molecule type" value="Genomic_DNA"/>
</dbReference>
<evidence type="ECO:0000256" key="1">
    <source>
        <dbReference type="SAM" id="MobiDB-lite"/>
    </source>
</evidence>
<feature type="region of interest" description="Disordered" evidence="1">
    <location>
        <begin position="54"/>
        <end position="89"/>
    </location>
</feature>
<protein>
    <recommendedName>
        <fullName evidence="6">DUF1178 family protein</fullName>
    </recommendedName>
</protein>
<dbReference type="Proteomes" id="UP001245370">
    <property type="component" value="Unassembled WGS sequence"/>
</dbReference>
<evidence type="ECO:0000313" key="5">
    <source>
        <dbReference type="Proteomes" id="UP001245370"/>
    </source>
</evidence>
<evidence type="ECO:0000313" key="3">
    <source>
        <dbReference type="EMBL" id="MDR6334759.1"/>
    </source>
</evidence>
<evidence type="ECO:0000313" key="4">
    <source>
        <dbReference type="Proteomes" id="UP001144397"/>
    </source>
</evidence>